<protein>
    <submittedName>
        <fullName evidence="9">TonB-linked SusC/RagA family outer membrane protein</fullName>
    </submittedName>
</protein>
<keyword evidence="3 7" id="KW-1134">Transmembrane beta strand</keyword>
<dbReference type="SUPFAM" id="SSF49464">
    <property type="entry name" value="Carboxypeptidase regulatory domain-like"/>
    <property type="match status" value="1"/>
</dbReference>
<name>A0A2T0TF64_9BACT</name>
<keyword evidence="10" id="KW-1185">Reference proteome</keyword>
<dbReference type="Gene3D" id="2.40.170.20">
    <property type="entry name" value="TonB-dependent receptor, beta-barrel domain"/>
    <property type="match status" value="1"/>
</dbReference>
<keyword evidence="2 7" id="KW-0813">Transport</keyword>
<evidence type="ECO:0000256" key="4">
    <source>
        <dbReference type="ARBA" id="ARBA00022692"/>
    </source>
</evidence>
<dbReference type="InterPro" id="IPR008969">
    <property type="entry name" value="CarboxyPept-like_regulatory"/>
</dbReference>
<dbReference type="SUPFAM" id="SSF56935">
    <property type="entry name" value="Porins"/>
    <property type="match status" value="1"/>
</dbReference>
<evidence type="ECO:0000256" key="1">
    <source>
        <dbReference type="ARBA" id="ARBA00004571"/>
    </source>
</evidence>
<dbReference type="InterPro" id="IPR036942">
    <property type="entry name" value="Beta-barrel_TonB_sf"/>
</dbReference>
<evidence type="ECO:0000256" key="3">
    <source>
        <dbReference type="ARBA" id="ARBA00022452"/>
    </source>
</evidence>
<dbReference type="EMBL" id="PVTE01000003">
    <property type="protein sequence ID" value="PRY44305.1"/>
    <property type="molecule type" value="Genomic_DNA"/>
</dbReference>
<dbReference type="InterPro" id="IPR039426">
    <property type="entry name" value="TonB-dep_rcpt-like"/>
</dbReference>
<dbReference type="Gene3D" id="2.60.40.1120">
    <property type="entry name" value="Carboxypeptidase-like, regulatory domain"/>
    <property type="match status" value="1"/>
</dbReference>
<dbReference type="Gene3D" id="2.170.130.10">
    <property type="entry name" value="TonB-dependent receptor, plug domain"/>
    <property type="match status" value="1"/>
</dbReference>
<comment type="subcellular location">
    <subcellularLocation>
        <location evidence="1 7">Cell outer membrane</location>
        <topology evidence="1 7">Multi-pass membrane protein</topology>
    </subcellularLocation>
</comment>
<dbReference type="InterPro" id="IPR037066">
    <property type="entry name" value="Plug_dom_sf"/>
</dbReference>
<reference evidence="9 10" key="1">
    <citation type="submission" date="2018-03" db="EMBL/GenBank/DDBJ databases">
        <title>Genomic Encyclopedia of Archaeal and Bacterial Type Strains, Phase II (KMG-II): from individual species to whole genera.</title>
        <authorList>
            <person name="Goeker M."/>
        </authorList>
    </citation>
    <scope>NUCLEOTIDE SEQUENCE [LARGE SCALE GENOMIC DNA]</scope>
    <source>
        <strain evidence="9 10">DSM 28354</strain>
    </source>
</reference>
<keyword evidence="4 7" id="KW-0812">Transmembrane</keyword>
<dbReference type="Pfam" id="PF13715">
    <property type="entry name" value="CarbopepD_reg_2"/>
    <property type="match status" value="1"/>
</dbReference>
<comment type="caution">
    <text evidence="9">The sequence shown here is derived from an EMBL/GenBank/DDBJ whole genome shotgun (WGS) entry which is preliminary data.</text>
</comment>
<evidence type="ECO:0000313" key="10">
    <source>
        <dbReference type="Proteomes" id="UP000238375"/>
    </source>
</evidence>
<dbReference type="InterPro" id="IPR012910">
    <property type="entry name" value="Plug_dom"/>
</dbReference>
<dbReference type="InterPro" id="IPR023996">
    <property type="entry name" value="TonB-dep_OMP_SusC/RagA"/>
</dbReference>
<dbReference type="GO" id="GO:0009279">
    <property type="term" value="C:cell outer membrane"/>
    <property type="evidence" value="ECO:0007669"/>
    <property type="project" value="UniProtKB-SubCell"/>
</dbReference>
<dbReference type="PROSITE" id="PS52016">
    <property type="entry name" value="TONB_DEPENDENT_REC_3"/>
    <property type="match status" value="1"/>
</dbReference>
<dbReference type="FunFam" id="2.170.130.10:FF:000003">
    <property type="entry name" value="SusC/RagA family TonB-linked outer membrane protein"/>
    <property type="match status" value="1"/>
</dbReference>
<dbReference type="Proteomes" id="UP000238375">
    <property type="component" value="Unassembled WGS sequence"/>
</dbReference>
<proteinExistence type="inferred from homology"/>
<evidence type="ECO:0000259" key="8">
    <source>
        <dbReference type="Pfam" id="PF07715"/>
    </source>
</evidence>
<accession>A0A2T0TF64</accession>
<gene>
    <name evidence="9" type="ORF">CLV58_103274</name>
</gene>
<dbReference type="InterPro" id="IPR023997">
    <property type="entry name" value="TonB-dep_OMP_SusC/RagA_CS"/>
</dbReference>
<keyword evidence="5 7" id="KW-0472">Membrane</keyword>
<organism evidence="9 10">
    <name type="scientific">Spirosoma oryzae</name>
    <dbReference type="NCBI Taxonomy" id="1469603"/>
    <lineage>
        <taxon>Bacteria</taxon>
        <taxon>Pseudomonadati</taxon>
        <taxon>Bacteroidota</taxon>
        <taxon>Cytophagia</taxon>
        <taxon>Cytophagales</taxon>
        <taxon>Cytophagaceae</taxon>
        <taxon>Spirosoma</taxon>
    </lineage>
</organism>
<dbReference type="NCBIfam" id="TIGR04057">
    <property type="entry name" value="SusC_RagA_signa"/>
    <property type="match status" value="1"/>
</dbReference>
<dbReference type="Pfam" id="PF07715">
    <property type="entry name" value="Plug"/>
    <property type="match status" value="1"/>
</dbReference>
<dbReference type="RefSeq" id="WP_211300816.1">
    <property type="nucleotide sequence ID" value="NZ_PVTE01000003.1"/>
</dbReference>
<evidence type="ECO:0000313" key="9">
    <source>
        <dbReference type="EMBL" id="PRY44305.1"/>
    </source>
</evidence>
<evidence type="ECO:0000256" key="2">
    <source>
        <dbReference type="ARBA" id="ARBA00022448"/>
    </source>
</evidence>
<keyword evidence="6 7" id="KW-0998">Cell outer membrane</keyword>
<feature type="domain" description="TonB-dependent receptor plug" evidence="8">
    <location>
        <begin position="252"/>
        <end position="358"/>
    </location>
</feature>
<evidence type="ECO:0000256" key="5">
    <source>
        <dbReference type="ARBA" id="ARBA00023136"/>
    </source>
</evidence>
<evidence type="ECO:0000256" key="6">
    <source>
        <dbReference type="ARBA" id="ARBA00023237"/>
    </source>
</evidence>
<dbReference type="AlphaFoldDB" id="A0A2T0TF64"/>
<sequence length="1143" mass="124811">MKKTYFFMGGLLCLVTTLTPEPCLSQTLAMARIQQATPPTSRSDYRTVYQILKELETKHSIFFMFHNDKIKTMQIRFQPLPAESIQKTLDRVLKANGLNYKQHGNIFAIFPTNESGKSIRQFKQKVTAIPAGDLDQTGSTATDPISASLPIATGQQQADITITGVVKSETGEGLPGVSVVIKNTTRGATTDADGKYSLAVPEGAATTLVFSFVGYLSQEVTVGNRRSVDIQLVPDQKSLEEVVVVGFGTQKKVNLTGSVSTVSAKEIENRPITQASQALAGLVTGVVVSQGLGQPGNDAAAITIRGIGSYGAGGGPLILVDGLATSINDVDPNNIKSVSVLKDAASASIYGSRAANGVILIETKRGQSGKLQVTYNGYVGWQRPTALPDFVESWEYAQLRNEANANVGLAPSYTDAEIEKFRNQSDPDNYPNVPHFRNLMNSGNGLQTSHSLNFSGGTERNRYLLSTSYLSQNGIVAKNGYSRYNFLLNNDSQLSDKIMLKVSLQGYTSENHSPQQYDSGMNSMINFAVRQGPIYAGRKSDGTYGYQDNYSPEAWLSSTSFYKGTNKYFLGSGELSWTILPGLVLSGKAGYNYWGYYNKSYASDFRFDANKYVGPNMLTVTSGQGSLVTLQSLLTYAKSIGQHSFNTLVGVSQEENVDSYISGFRKDFPTSLLYELNAGSATGMSASGSSSSWGIRSVFGRINYAFGERYLLEANIRADGTSRFPARGRWGYFPSFSAGWRLSEEDFLRQVTWLDNLKVRASWGILGNQNVGTYPYQNLVSLGQNYTFGGTLATGAATTRLSNADITWEQTAITDIGLDVSLWKGKLSAVLDVFDKKTSGVLYNIATSATLGLGTSAVNIGSVRNTGFEAQVTYQTKTGGVNWSVSPNFSYIKNRVTELANGLQQNINSGLFVGQPIGVIYGYTADGLFTTTDEIRQYPTQPYAAQPGFVRYKDISGPNGVPDGKVDATYDRQVIGNTVPKFTFGANLTARYKGFDFMALVQGLAGYQKQIGSYSAFAFYNGGQIQRWQVENRWTASNPDPNAQYPKLTSLQMGSGTIQTSTYWNRDASFARLKNLQIGYTVPADVLQKWKINRLRVYFSGQNLFSINSFYRGWDPEMSNSTGDGSQFYPITKVYTFGLNLTL</sequence>
<dbReference type="NCBIfam" id="TIGR04056">
    <property type="entry name" value="OMP_RagA_SusC"/>
    <property type="match status" value="1"/>
</dbReference>
<comment type="similarity">
    <text evidence="7">Belongs to the TonB-dependent receptor family.</text>
</comment>
<evidence type="ECO:0000256" key="7">
    <source>
        <dbReference type="PROSITE-ProRule" id="PRU01360"/>
    </source>
</evidence>